<name>A0A0N4U3T9_DRAME</name>
<accession>A0A0N4U3T9</accession>
<evidence type="ECO:0000313" key="1">
    <source>
        <dbReference type="EMBL" id="VDN55789.1"/>
    </source>
</evidence>
<dbReference type="Proteomes" id="UP000274756">
    <property type="component" value="Unassembled WGS sequence"/>
</dbReference>
<gene>
    <name evidence="1" type="ORF">DME_LOCUS5762</name>
</gene>
<dbReference type="Proteomes" id="UP000038040">
    <property type="component" value="Unplaced"/>
</dbReference>
<reference evidence="1 3" key="2">
    <citation type="submission" date="2018-11" db="EMBL/GenBank/DDBJ databases">
        <authorList>
            <consortium name="Pathogen Informatics"/>
        </authorList>
    </citation>
    <scope>NUCLEOTIDE SEQUENCE [LARGE SCALE GENOMIC DNA]</scope>
</reference>
<proteinExistence type="predicted"/>
<dbReference type="EMBL" id="UYYG01001153">
    <property type="protein sequence ID" value="VDN55789.1"/>
    <property type="molecule type" value="Genomic_DNA"/>
</dbReference>
<evidence type="ECO:0000313" key="3">
    <source>
        <dbReference type="Proteomes" id="UP000274756"/>
    </source>
</evidence>
<dbReference type="AlphaFoldDB" id="A0A0N4U3T9"/>
<organism evidence="2 4">
    <name type="scientific">Dracunculus medinensis</name>
    <name type="common">Guinea worm</name>
    <dbReference type="NCBI Taxonomy" id="318479"/>
    <lineage>
        <taxon>Eukaryota</taxon>
        <taxon>Metazoa</taxon>
        <taxon>Ecdysozoa</taxon>
        <taxon>Nematoda</taxon>
        <taxon>Chromadorea</taxon>
        <taxon>Rhabditida</taxon>
        <taxon>Spirurina</taxon>
        <taxon>Dracunculoidea</taxon>
        <taxon>Dracunculidae</taxon>
        <taxon>Dracunculus</taxon>
    </lineage>
</organism>
<keyword evidence="3" id="KW-1185">Reference proteome</keyword>
<protein>
    <submittedName>
        <fullName evidence="4">Ovule protein</fullName>
    </submittedName>
</protein>
<evidence type="ECO:0000313" key="4">
    <source>
        <dbReference type="WBParaSite" id="DME_0000140201-mRNA-1"/>
    </source>
</evidence>
<sequence length="83" mass="9132">MFSSIPKAYIITKSSCSSAKQKRRSPLAHWSPMLYLPITEFTVTAPTPAFQSPSIDVTYQVSVEMLLIVEAPCELILIAVICA</sequence>
<reference evidence="4" key="1">
    <citation type="submission" date="2017-02" db="UniProtKB">
        <authorList>
            <consortium name="WormBaseParasite"/>
        </authorList>
    </citation>
    <scope>IDENTIFICATION</scope>
</reference>
<evidence type="ECO:0000313" key="2">
    <source>
        <dbReference type="Proteomes" id="UP000038040"/>
    </source>
</evidence>
<dbReference type="WBParaSite" id="DME_0000140201-mRNA-1">
    <property type="protein sequence ID" value="DME_0000140201-mRNA-1"/>
    <property type="gene ID" value="DME_0000140201"/>
</dbReference>